<protein>
    <submittedName>
        <fullName evidence="5">Methyltransferase domain-containing protein</fullName>
    </submittedName>
</protein>
<dbReference type="Proteomes" id="UP000199529">
    <property type="component" value="Unassembled WGS sequence"/>
</dbReference>
<dbReference type="STRING" id="418495.SAMN05216215_104255"/>
<feature type="domain" description="Methyltransferase" evidence="4">
    <location>
        <begin position="71"/>
        <end position="149"/>
    </location>
</feature>
<evidence type="ECO:0000313" key="6">
    <source>
        <dbReference type="Proteomes" id="UP000199529"/>
    </source>
</evidence>
<dbReference type="InterPro" id="IPR052190">
    <property type="entry name" value="Euk-Arch_PrmC-MTase"/>
</dbReference>
<evidence type="ECO:0000313" key="5">
    <source>
        <dbReference type="EMBL" id="SDZ00950.1"/>
    </source>
</evidence>
<dbReference type="GO" id="GO:0035657">
    <property type="term" value="C:eRF1 methyltransferase complex"/>
    <property type="evidence" value="ECO:0007669"/>
    <property type="project" value="TreeGrafter"/>
</dbReference>
<dbReference type="AlphaFoldDB" id="A0A1H3PIL0"/>
<dbReference type="InterPro" id="IPR025714">
    <property type="entry name" value="Methyltranfer_dom"/>
</dbReference>
<dbReference type="GO" id="GO:0032259">
    <property type="term" value="P:methylation"/>
    <property type="evidence" value="ECO:0007669"/>
    <property type="project" value="UniProtKB-KW"/>
</dbReference>
<organism evidence="5 6">
    <name type="scientific">Saccharopolyspora shandongensis</name>
    <dbReference type="NCBI Taxonomy" id="418495"/>
    <lineage>
        <taxon>Bacteria</taxon>
        <taxon>Bacillati</taxon>
        <taxon>Actinomycetota</taxon>
        <taxon>Actinomycetes</taxon>
        <taxon>Pseudonocardiales</taxon>
        <taxon>Pseudonocardiaceae</taxon>
        <taxon>Saccharopolyspora</taxon>
    </lineage>
</organism>
<dbReference type="Gene3D" id="3.40.50.150">
    <property type="entry name" value="Vaccinia Virus protein VP39"/>
    <property type="match status" value="1"/>
</dbReference>
<accession>A0A1H3PIL0</accession>
<dbReference type="CDD" id="cd02440">
    <property type="entry name" value="AdoMet_MTases"/>
    <property type="match status" value="1"/>
</dbReference>
<evidence type="ECO:0000259" key="4">
    <source>
        <dbReference type="Pfam" id="PF13847"/>
    </source>
</evidence>
<proteinExistence type="predicted"/>
<gene>
    <name evidence="5" type="ORF">SAMN05216215_104255</name>
</gene>
<dbReference type="RefSeq" id="WP_218157563.1">
    <property type="nucleotide sequence ID" value="NZ_FNOK01000042.1"/>
</dbReference>
<dbReference type="GO" id="GO:0008757">
    <property type="term" value="F:S-adenosylmethionine-dependent methyltransferase activity"/>
    <property type="evidence" value="ECO:0007669"/>
    <property type="project" value="TreeGrafter"/>
</dbReference>
<name>A0A1H3PIL0_9PSEU</name>
<dbReference type="InterPro" id="IPR029063">
    <property type="entry name" value="SAM-dependent_MTases_sf"/>
</dbReference>
<evidence type="ECO:0000256" key="1">
    <source>
        <dbReference type="ARBA" id="ARBA00022603"/>
    </source>
</evidence>
<reference evidence="6" key="1">
    <citation type="submission" date="2016-10" db="EMBL/GenBank/DDBJ databases">
        <authorList>
            <person name="Varghese N."/>
            <person name="Submissions S."/>
        </authorList>
    </citation>
    <scope>NUCLEOTIDE SEQUENCE [LARGE SCALE GENOMIC DNA]</scope>
    <source>
        <strain evidence="6">CGMCC 4.3530</strain>
    </source>
</reference>
<keyword evidence="3" id="KW-0949">S-adenosyl-L-methionine</keyword>
<dbReference type="SUPFAM" id="SSF53335">
    <property type="entry name" value="S-adenosyl-L-methionine-dependent methyltransferases"/>
    <property type="match status" value="1"/>
</dbReference>
<dbReference type="PANTHER" id="PTHR45875:SF1">
    <property type="entry name" value="METHYLTRANSFERASE N6AMT1"/>
    <property type="match status" value="1"/>
</dbReference>
<dbReference type="GO" id="GO:0008276">
    <property type="term" value="F:protein methyltransferase activity"/>
    <property type="evidence" value="ECO:0007669"/>
    <property type="project" value="TreeGrafter"/>
</dbReference>
<keyword evidence="1 5" id="KW-0489">Methyltransferase</keyword>
<dbReference type="EMBL" id="FNOK01000042">
    <property type="protein sequence ID" value="SDZ00950.1"/>
    <property type="molecule type" value="Genomic_DNA"/>
</dbReference>
<sequence>MSTGELSRVPGVVQQSSFDVGMRLAQRHGELEGRPAEFDLLGLRWDLLPEVFAPIHTASTELFARWLPYPSGGKFLEIGCGAGVIAVNAALHGCASVSAVDIVPAAVRNTELNAARHGVADRVRVLGSDIFDALDPDERFDVVFWNSNVVPAPADFDCTIPTQRAIFDPGYAAHKRYLREGIARLTENGRLFLGFNSLGDIARLRALAARMGLRATEMQRATHRTGNAPVTFQLLEITATNRL</sequence>
<dbReference type="PANTHER" id="PTHR45875">
    <property type="entry name" value="METHYLTRANSFERASE N6AMT1"/>
    <property type="match status" value="1"/>
</dbReference>
<dbReference type="Pfam" id="PF13847">
    <property type="entry name" value="Methyltransf_31"/>
    <property type="match status" value="1"/>
</dbReference>
<evidence type="ECO:0000256" key="3">
    <source>
        <dbReference type="ARBA" id="ARBA00022691"/>
    </source>
</evidence>
<evidence type="ECO:0000256" key="2">
    <source>
        <dbReference type="ARBA" id="ARBA00022679"/>
    </source>
</evidence>
<keyword evidence="6" id="KW-1185">Reference proteome</keyword>
<keyword evidence="2 5" id="KW-0808">Transferase</keyword>